<dbReference type="SUPFAM" id="SSF53041">
    <property type="entry name" value="Resolvase-like"/>
    <property type="match status" value="1"/>
</dbReference>
<feature type="compositionally biased region" description="Basic and acidic residues" evidence="2">
    <location>
        <begin position="14"/>
        <end position="28"/>
    </location>
</feature>
<evidence type="ECO:0000256" key="1">
    <source>
        <dbReference type="SAM" id="Coils"/>
    </source>
</evidence>
<feature type="region of interest" description="Disordered" evidence="2">
    <location>
        <begin position="1"/>
        <end position="30"/>
    </location>
</feature>
<dbReference type="Gene3D" id="3.90.1750.20">
    <property type="entry name" value="Putative Large Serine Recombinase, Chain B, Domain 2"/>
    <property type="match status" value="1"/>
</dbReference>
<dbReference type="Pfam" id="PF07508">
    <property type="entry name" value="Recombinase"/>
    <property type="match status" value="1"/>
</dbReference>
<dbReference type="GO" id="GO:0000150">
    <property type="term" value="F:DNA strand exchange activity"/>
    <property type="evidence" value="ECO:0007669"/>
    <property type="project" value="InterPro"/>
</dbReference>
<dbReference type="RefSeq" id="WP_084752661.1">
    <property type="nucleotide sequence ID" value="NZ_FTNF01000006.1"/>
</dbReference>
<dbReference type="Proteomes" id="UP000186004">
    <property type="component" value="Unassembled WGS sequence"/>
</dbReference>
<protein>
    <submittedName>
        <fullName evidence="4">Site-specific DNA recombinase</fullName>
    </submittedName>
</protein>
<dbReference type="CDD" id="cd00338">
    <property type="entry name" value="Ser_Recombinase"/>
    <property type="match status" value="1"/>
</dbReference>
<feature type="coiled-coil region" evidence="1">
    <location>
        <begin position="367"/>
        <end position="394"/>
    </location>
</feature>
<evidence type="ECO:0000313" key="5">
    <source>
        <dbReference type="Proteomes" id="UP000186004"/>
    </source>
</evidence>
<dbReference type="InterPro" id="IPR006119">
    <property type="entry name" value="Resolv_N"/>
</dbReference>
<organism evidence="4 5">
    <name type="scientific">Micromonospora avicenniae</name>
    <dbReference type="NCBI Taxonomy" id="1198245"/>
    <lineage>
        <taxon>Bacteria</taxon>
        <taxon>Bacillati</taxon>
        <taxon>Actinomycetota</taxon>
        <taxon>Actinomycetes</taxon>
        <taxon>Micromonosporales</taxon>
        <taxon>Micromonosporaceae</taxon>
        <taxon>Micromonospora</taxon>
    </lineage>
</organism>
<dbReference type="Pfam" id="PF00239">
    <property type="entry name" value="Resolvase"/>
    <property type="match status" value="1"/>
</dbReference>
<evidence type="ECO:0000313" key="4">
    <source>
        <dbReference type="EMBL" id="SIR12872.1"/>
    </source>
</evidence>
<evidence type="ECO:0000256" key="2">
    <source>
        <dbReference type="SAM" id="MobiDB-lite"/>
    </source>
</evidence>
<dbReference type="STRING" id="1198245.SAMN05444858_106272"/>
<dbReference type="InterPro" id="IPR036162">
    <property type="entry name" value="Resolvase-like_N_sf"/>
</dbReference>
<dbReference type="PROSITE" id="PS51737">
    <property type="entry name" value="RECOMBINASE_DNA_BIND"/>
    <property type="match status" value="1"/>
</dbReference>
<dbReference type="PANTHER" id="PTHR30461:SF23">
    <property type="entry name" value="DNA RECOMBINASE-RELATED"/>
    <property type="match status" value="1"/>
</dbReference>
<evidence type="ECO:0000259" key="3">
    <source>
        <dbReference type="PROSITE" id="PS51737"/>
    </source>
</evidence>
<dbReference type="Gene3D" id="3.40.50.1390">
    <property type="entry name" value="Resolvase, N-terminal catalytic domain"/>
    <property type="match status" value="1"/>
</dbReference>
<keyword evidence="1" id="KW-0175">Coiled coil</keyword>
<sequence>MPTDEVMRPYLRVSDNKRGQSESVKEQLAELDEDASERAWQLGEPYADDGISASQYAEKVRGDFTKLLADLRAGTFGASILGLWELSRFSRQVDEWAPALRLLEAASVRVWVSDVGKMYDPADPDDRATLLTGAVRAEYESAQTSRRVKRTVRQKARAGWMHGQAPYGYRREYDPETGKLLRQVIVPDEAKVIRDIFDRLEAGHTLRSVTIDLRDAGVRSRAGRPLSEQVVRGMATRDTYAGRRRHSTRAANGRGGQVYEAAWPAIVKPEQFDAVQSILNNPARRTNRDGQGRHFLSMIAMCDRCVAPMTTSQRGGEPWHYRCHANCGIQVSEELLDRIAFDVIVGYLSRPDVYEELTRSRGGSPELERVRARLAEVRRNLVELEADLAAERITIKAAGAAERKWMAEEEQLVRQERELSTPPALAAFLNAGGDIRERLEAAPMSARRAVAREVLSPDLVGQLRVGKVTTNRWCDECRKPTCVHRVLARINWHRA</sequence>
<dbReference type="AlphaFoldDB" id="A0A1N6YE22"/>
<proteinExistence type="predicted"/>
<dbReference type="PANTHER" id="PTHR30461">
    <property type="entry name" value="DNA-INVERTASE FROM LAMBDOID PROPHAGE"/>
    <property type="match status" value="1"/>
</dbReference>
<reference evidence="4 5" key="1">
    <citation type="submission" date="2017-01" db="EMBL/GenBank/DDBJ databases">
        <authorList>
            <person name="Mah S.A."/>
            <person name="Swanson W.J."/>
            <person name="Moy G.W."/>
            <person name="Vacquier V.D."/>
        </authorList>
    </citation>
    <scope>NUCLEOTIDE SEQUENCE [LARGE SCALE GENOMIC DNA]</scope>
    <source>
        <strain evidence="4 5">DSM 45758</strain>
    </source>
</reference>
<dbReference type="OrthoDB" id="4500247at2"/>
<feature type="domain" description="Recombinase" evidence="3">
    <location>
        <begin position="166"/>
        <end position="285"/>
    </location>
</feature>
<keyword evidence="5" id="KW-1185">Reference proteome</keyword>
<dbReference type="InterPro" id="IPR050639">
    <property type="entry name" value="SSR_resolvase"/>
</dbReference>
<dbReference type="EMBL" id="FTNF01000006">
    <property type="protein sequence ID" value="SIR12872.1"/>
    <property type="molecule type" value="Genomic_DNA"/>
</dbReference>
<dbReference type="GO" id="GO:0003677">
    <property type="term" value="F:DNA binding"/>
    <property type="evidence" value="ECO:0007669"/>
    <property type="project" value="InterPro"/>
</dbReference>
<gene>
    <name evidence="4" type="ORF">SAMN05444858_106272</name>
</gene>
<dbReference type="InterPro" id="IPR011109">
    <property type="entry name" value="DNA_bind_recombinase_dom"/>
</dbReference>
<name>A0A1N6YE22_9ACTN</name>
<accession>A0A1N6YE22</accession>
<dbReference type="SMART" id="SM00857">
    <property type="entry name" value="Resolvase"/>
    <property type="match status" value="1"/>
</dbReference>
<dbReference type="InterPro" id="IPR038109">
    <property type="entry name" value="DNA_bind_recomb_sf"/>
</dbReference>